<gene>
    <name evidence="2" type="ORF">CFN78_25620</name>
</gene>
<dbReference type="AlphaFoldDB" id="A0A263CVZ2"/>
<dbReference type="GO" id="GO:0003677">
    <property type="term" value="F:DNA binding"/>
    <property type="evidence" value="ECO:0007669"/>
    <property type="project" value="InterPro"/>
</dbReference>
<accession>A0A263CVZ2</accession>
<protein>
    <recommendedName>
        <fullName evidence="4">Integrase</fullName>
    </recommendedName>
</protein>
<dbReference type="InParanoid" id="A0A263CVZ2"/>
<proteinExistence type="predicted"/>
<organism evidence="2 3">
    <name type="scientific">Amycolatopsis antarctica</name>
    <dbReference type="NCBI Taxonomy" id="1854586"/>
    <lineage>
        <taxon>Bacteria</taxon>
        <taxon>Bacillati</taxon>
        <taxon>Actinomycetota</taxon>
        <taxon>Actinomycetes</taxon>
        <taxon>Pseudonocardiales</taxon>
        <taxon>Pseudonocardiaceae</taxon>
        <taxon>Amycolatopsis</taxon>
    </lineage>
</organism>
<dbReference type="InterPro" id="IPR011010">
    <property type="entry name" value="DNA_brk_join_enz"/>
</dbReference>
<dbReference type="Gene3D" id="1.10.443.10">
    <property type="entry name" value="Intergrase catalytic core"/>
    <property type="match status" value="1"/>
</dbReference>
<evidence type="ECO:0000313" key="3">
    <source>
        <dbReference type="Proteomes" id="UP000242444"/>
    </source>
</evidence>
<keyword evidence="3" id="KW-1185">Reference proteome</keyword>
<comment type="caution">
    <text evidence="2">The sequence shown here is derived from an EMBL/GenBank/DDBJ whole genome shotgun (WGS) entry which is preliminary data.</text>
</comment>
<dbReference type="Proteomes" id="UP000242444">
    <property type="component" value="Unassembled WGS sequence"/>
</dbReference>
<evidence type="ECO:0000313" key="2">
    <source>
        <dbReference type="EMBL" id="OZM70310.1"/>
    </source>
</evidence>
<reference evidence="2 3" key="1">
    <citation type="submission" date="2017-07" db="EMBL/GenBank/DDBJ databases">
        <title>Amycolatopsis antarcticus sp. nov., isolated from the surface of an Antarcticus brown macroalga.</title>
        <authorList>
            <person name="Wang J."/>
            <person name="Leiva S."/>
            <person name="Huang J."/>
            <person name="Huang Y."/>
        </authorList>
    </citation>
    <scope>NUCLEOTIDE SEQUENCE [LARGE SCALE GENOMIC DNA]</scope>
    <source>
        <strain evidence="2 3">AU-G6</strain>
    </source>
</reference>
<dbReference type="GO" id="GO:0015074">
    <property type="term" value="P:DNA integration"/>
    <property type="evidence" value="ECO:0007669"/>
    <property type="project" value="InterPro"/>
</dbReference>
<dbReference type="InterPro" id="IPR013762">
    <property type="entry name" value="Integrase-like_cat_sf"/>
</dbReference>
<dbReference type="EMBL" id="NKYE01000021">
    <property type="protein sequence ID" value="OZM70310.1"/>
    <property type="molecule type" value="Genomic_DNA"/>
</dbReference>
<evidence type="ECO:0008006" key="4">
    <source>
        <dbReference type="Google" id="ProtNLM"/>
    </source>
</evidence>
<sequence length="273" mass="29743">MSASTVAQWSVFAGQLETLAAQLGIVSLDDIDPDLVDDIVRSPLQDSKGRLREPALPTQHGRRVALRNAYRTARALGLTDADPARDTDLPAKPVETTIRPLTDTEAERVKSWAVYRWDKLGRRHGAMAALALTGAHVAEVGGVYPDNVDLDRGVVRLPGCGQRIDARTLVLDSWSALALHDRLADIDDRNLPVAGLVGDWVQRKNLVSTALRRVLTKAGLGGDPTLRPASLPAHAARAAFLRHWQIEDAARVLGVRSLDAAARTIRYEWRVSA</sequence>
<keyword evidence="1" id="KW-0233">DNA recombination</keyword>
<name>A0A263CVZ2_9PSEU</name>
<dbReference type="SUPFAM" id="SSF56349">
    <property type="entry name" value="DNA breaking-rejoining enzymes"/>
    <property type="match status" value="1"/>
</dbReference>
<evidence type="ECO:0000256" key="1">
    <source>
        <dbReference type="ARBA" id="ARBA00023172"/>
    </source>
</evidence>
<dbReference type="GO" id="GO:0006310">
    <property type="term" value="P:DNA recombination"/>
    <property type="evidence" value="ECO:0007669"/>
    <property type="project" value="UniProtKB-KW"/>
</dbReference>